<keyword evidence="6" id="KW-1185">Reference proteome</keyword>
<dbReference type="OrthoDB" id="422362at2759"/>
<feature type="domain" description="Zinc finger PHD-type" evidence="4">
    <location>
        <begin position="437"/>
        <end position="487"/>
    </location>
</feature>
<reference evidence="6" key="1">
    <citation type="submission" date="2014-09" db="EMBL/GenBank/DDBJ databases">
        <authorList>
            <person name="Sharma Rahul"/>
            <person name="Thines Marco"/>
        </authorList>
    </citation>
    <scope>NUCLEOTIDE SEQUENCE [LARGE SCALE GENOMIC DNA]</scope>
</reference>
<evidence type="ECO:0000313" key="6">
    <source>
        <dbReference type="Proteomes" id="UP000054928"/>
    </source>
</evidence>
<accession>A0A0P1AW87</accession>
<proteinExistence type="predicted"/>
<feature type="domain" description="Zinc finger PHD-type" evidence="4">
    <location>
        <begin position="290"/>
        <end position="347"/>
    </location>
</feature>
<name>A0A0P1AW87_PLAHL</name>
<sequence>MAFRGALLQLMEAEKGFNVLAPDAKLMLPPRLTSVNENLLTQWSQQKLVVMDSVTHKLHQVARLATVRLQREEKSLLWGVRSTFGPPKSRTVGSAPLERYSYPPQSVIMPHEITADAKHKNTPLFVASTSLSAQIDASSEPTTGTTEIAFTRMQQYALTQRSVMMELEIIQEAKKRSGEERIRLQVASSKAKKRQEREVIDKLEKPNKNPKQIQIKNKPKIMAATPANKIICVLCRMQRMNEGPAFSKHPFVLKDGKGEVVYICKVCLQHVLQKRLSAPPVAKKGIMDVYCGLCARLTEDLPTKSFKVCTHKLCTRVYCLPCIDKLIGRAQSHKVWRTKNWLCPNCSIDNDNASSARNETIGAISSVVTSPTTSTKIKKRKRCHRIDDHTTAETDEPEPSELAEVTSGMEPIDYAVMYFKFLLKREMKAQFVESEDVCFCCKDGGDVIECDWKGMNGAFARCPKVYHEECLGYEVPDGKTWVCPRHRCQDCGIIAQYSCRFCVTSYCEEHLSKEVQMLGTATSDIPTSTYIMCIRCNNQARDALRQKKIVPNLFSQLLRQQAHKLRKG</sequence>
<dbReference type="SMART" id="SM00249">
    <property type="entry name" value="PHD"/>
    <property type="match status" value="2"/>
</dbReference>
<evidence type="ECO:0000313" key="5">
    <source>
        <dbReference type="EMBL" id="CEG46066.1"/>
    </source>
</evidence>
<dbReference type="CDD" id="cd15568">
    <property type="entry name" value="PHD5_NSD"/>
    <property type="match status" value="1"/>
</dbReference>
<dbReference type="STRING" id="4781.A0A0P1AW87"/>
<dbReference type="RefSeq" id="XP_024582435.1">
    <property type="nucleotide sequence ID" value="XM_024716881.1"/>
</dbReference>
<evidence type="ECO:0000256" key="3">
    <source>
        <dbReference type="ARBA" id="ARBA00022833"/>
    </source>
</evidence>
<dbReference type="OMA" id="YVMCPRC"/>
<organism evidence="5 6">
    <name type="scientific">Plasmopara halstedii</name>
    <name type="common">Downy mildew of sunflower</name>
    <dbReference type="NCBI Taxonomy" id="4781"/>
    <lineage>
        <taxon>Eukaryota</taxon>
        <taxon>Sar</taxon>
        <taxon>Stramenopiles</taxon>
        <taxon>Oomycota</taxon>
        <taxon>Peronosporomycetes</taxon>
        <taxon>Peronosporales</taxon>
        <taxon>Peronosporaceae</taxon>
        <taxon>Plasmopara</taxon>
    </lineage>
</organism>
<evidence type="ECO:0000256" key="2">
    <source>
        <dbReference type="ARBA" id="ARBA00022771"/>
    </source>
</evidence>
<dbReference type="GO" id="GO:0008270">
    <property type="term" value="F:zinc ion binding"/>
    <property type="evidence" value="ECO:0007669"/>
    <property type="project" value="UniProtKB-KW"/>
</dbReference>
<dbReference type="Gene3D" id="3.30.40.10">
    <property type="entry name" value="Zinc/RING finger domain, C3HC4 (zinc finger)"/>
    <property type="match status" value="1"/>
</dbReference>
<evidence type="ECO:0000256" key="1">
    <source>
        <dbReference type="ARBA" id="ARBA00022723"/>
    </source>
</evidence>
<dbReference type="CDD" id="cd11725">
    <property type="entry name" value="ADDz_Dnmt3"/>
    <property type="match status" value="1"/>
</dbReference>
<dbReference type="InterPro" id="IPR013083">
    <property type="entry name" value="Znf_RING/FYVE/PHD"/>
</dbReference>
<dbReference type="Proteomes" id="UP000054928">
    <property type="component" value="Unassembled WGS sequence"/>
</dbReference>
<dbReference type="GeneID" id="36397443"/>
<dbReference type="AlphaFoldDB" id="A0A0P1AW87"/>
<dbReference type="InterPro" id="IPR011011">
    <property type="entry name" value="Znf_FYVE_PHD"/>
</dbReference>
<keyword evidence="2" id="KW-0863">Zinc-finger</keyword>
<keyword evidence="1" id="KW-0479">Metal-binding</keyword>
<evidence type="ECO:0000259" key="4">
    <source>
        <dbReference type="SMART" id="SM00249"/>
    </source>
</evidence>
<dbReference type="SUPFAM" id="SSF57903">
    <property type="entry name" value="FYVE/PHD zinc finger"/>
    <property type="match status" value="1"/>
</dbReference>
<dbReference type="EMBL" id="CCYD01001884">
    <property type="protein sequence ID" value="CEG46066.1"/>
    <property type="molecule type" value="Genomic_DNA"/>
</dbReference>
<dbReference type="InterPro" id="IPR001965">
    <property type="entry name" value="Znf_PHD"/>
</dbReference>
<keyword evidence="3" id="KW-0862">Zinc</keyword>
<protein>
    <submittedName>
        <fullName evidence="5">Set domain</fullName>
    </submittedName>
</protein>